<keyword evidence="2" id="KW-0812">Transmembrane</keyword>
<organism evidence="3 4">
    <name type="scientific">Rhodococcus rhodnii</name>
    <dbReference type="NCBI Taxonomy" id="38312"/>
    <lineage>
        <taxon>Bacteria</taxon>
        <taxon>Bacillati</taxon>
        <taxon>Actinomycetota</taxon>
        <taxon>Actinomycetes</taxon>
        <taxon>Mycobacteriales</taxon>
        <taxon>Nocardiaceae</taxon>
        <taxon>Rhodococcus</taxon>
    </lineage>
</organism>
<comment type="caution">
    <text evidence="3">The sequence shown here is derived from an EMBL/GenBank/DDBJ whole genome shotgun (WGS) entry which is preliminary data.</text>
</comment>
<dbReference type="EMBL" id="QRCM01000001">
    <property type="protein sequence ID" value="TXG89540.1"/>
    <property type="molecule type" value="Genomic_DNA"/>
</dbReference>
<dbReference type="PANTHER" id="PTHR42305">
    <property type="entry name" value="MEMBRANE PROTEIN RV1733C-RELATED"/>
    <property type="match status" value="1"/>
</dbReference>
<proteinExistence type="predicted"/>
<sequence>MLRELNGEKVMIRRGLGPHGDPMIRRTDRIEAYLKAAIAVLVVALVPLSVMVGISTERSQTELAAQQARTTSQVDATTTAESAAPSEAADNAFVGAALHVAPATWTSASGATHTEDVAVAEGTPAGSVVTLWVDGQGNPTAPPITPTAVHTAAIVSGVFTFFAVTSLALCGYMGARVMLDRRRTAEWDREIRGFLGDEAAH</sequence>
<keyword evidence="2" id="KW-1133">Transmembrane helix</keyword>
<feature type="transmembrane region" description="Helical" evidence="2">
    <location>
        <begin position="32"/>
        <end position="54"/>
    </location>
</feature>
<gene>
    <name evidence="3" type="ORF">DW322_04015</name>
</gene>
<feature type="compositionally biased region" description="Polar residues" evidence="1">
    <location>
        <begin position="65"/>
        <end position="75"/>
    </location>
</feature>
<reference evidence="3 4" key="1">
    <citation type="submission" date="2018-07" db="EMBL/GenBank/DDBJ databases">
        <title>Genome sequence of Rhodococcus rhodnii ATCC 35071 from Rhodnius prolixus.</title>
        <authorList>
            <person name="Patel V."/>
            <person name="Vogel K.J."/>
        </authorList>
    </citation>
    <scope>NUCLEOTIDE SEQUENCE [LARGE SCALE GENOMIC DNA]</scope>
    <source>
        <strain evidence="3 4">ATCC 35071</strain>
    </source>
</reference>
<dbReference type="AlphaFoldDB" id="A0A6P2CC93"/>
<evidence type="ECO:0000313" key="3">
    <source>
        <dbReference type="EMBL" id="TXG89540.1"/>
    </source>
</evidence>
<evidence type="ECO:0000256" key="2">
    <source>
        <dbReference type="SAM" id="Phobius"/>
    </source>
</evidence>
<dbReference type="InterPro" id="IPR039708">
    <property type="entry name" value="MT1774/Rv1733c-like"/>
</dbReference>
<feature type="compositionally biased region" description="Low complexity" evidence="1">
    <location>
        <begin position="76"/>
        <end position="85"/>
    </location>
</feature>
<dbReference type="PANTHER" id="PTHR42305:SF1">
    <property type="entry name" value="MEMBRANE PROTEIN RV1733C-RELATED"/>
    <property type="match status" value="1"/>
</dbReference>
<name>A0A6P2CC93_9NOCA</name>
<protein>
    <recommendedName>
        <fullName evidence="5">Transmembrane protein</fullName>
    </recommendedName>
</protein>
<keyword evidence="2" id="KW-0472">Membrane</keyword>
<evidence type="ECO:0008006" key="5">
    <source>
        <dbReference type="Google" id="ProtNLM"/>
    </source>
</evidence>
<evidence type="ECO:0000313" key="4">
    <source>
        <dbReference type="Proteomes" id="UP000471120"/>
    </source>
</evidence>
<feature type="transmembrane region" description="Helical" evidence="2">
    <location>
        <begin position="152"/>
        <end position="175"/>
    </location>
</feature>
<feature type="region of interest" description="Disordered" evidence="1">
    <location>
        <begin position="65"/>
        <end position="85"/>
    </location>
</feature>
<evidence type="ECO:0000256" key="1">
    <source>
        <dbReference type="SAM" id="MobiDB-lite"/>
    </source>
</evidence>
<accession>A0A6P2CC93</accession>
<dbReference type="Proteomes" id="UP000471120">
    <property type="component" value="Unassembled WGS sequence"/>
</dbReference>